<reference evidence="4 6" key="1">
    <citation type="journal article" date="2020" name="Microorganisms">
        <title>Reliable Identification of Environmental Pseudomonas Isolates Using the rpoD Gene.</title>
        <authorList>
            <consortium name="The Broad Institute Genome Sequencing Platform"/>
            <person name="Girard L."/>
            <person name="Lood C."/>
            <person name="Rokni-Zadeh H."/>
            <person name="van Noort V."/>
            <person name="Lavigne R."/>
            <person name="De Mot R."/>
        </authorList>
    </citation>
    <scope>NUCLEOTIDE SEQUENCE</scope>
    <source>
        <strain evidence="4 6">SWRI12</strain>
    </source>
</reference>
<dbReference type="PANTHER" id="PTHR48051:SF1">
    <property type="entry name" value="RAS SUPPRESSOR PROTEIN 1"/>
    <property type="match status" value="1"/>
</dbReference>
<dbReference type="PROSITE" id="PS51450">
    <property type="entry name" value="LRR"/>
    <property type="match status" value="1"/>
</dbReference>
<dbReference type="RefSeq" id="WP_186705696.1">
    <property type="nucleotide sequence ID" value="NZ_JABWRB020000001.1"/>
</dbReference>
<dbReference type="Proteomes" id="UP000636518">
    <property type="component" value="Unassembled WGS sequence"/>
</dbReference>
<evidence type="ECO:0000259" key="3">
    <source>
        <dbReference type="Pfam" id="PF20178"/>
    </source>
</evidence>
<comment type="caution">
    <text evidence="4">The sequence shown here is derived from an EMBL/GenBank/DDBJ whole genome shotgun (WGS) entry which is preliminary data.</text>
</comment>
<dbReference type="GO" id="GO:0005737">
    <property type="term" value="C:cytoplasm"/>
    <property type="evidence" value="ECO:0007669"/>
    <property type="project" value="TreeGrafter"/>
</dbReference>
<keyword evidence="1" id="KW-0433">Leucine-rich repeat</keyword>
<dbReference type="Gene3D" id="3.80.10.10">
    <property type="entry name" value="Ribonuclease Inhibitor"/>
    <property type="match status" value="2"/>
</dbReference>
<evidence type="ECO:0000313" key="6">
    <source>
        <dbReference type="Proteomes" id="UP000636518"/>
    </source>
</evidence>
<proteinExistence type="predicted"/>
<evidence type="ECO:0000313" key="4">
    <source>
        <dbReference type="EMBL" id="MBC3389498.1"/>
    </source>
</evidence>
<feature type="domain" description="Dermonecrotic toxin N-terminal" evidence="3">
    <location>
        <begin position="49"/>
        <end position="313"/>
    </location>
</feature>
<sequence>MSTQDTHIDFIQARLPIWLRRALRAQQQRFKTLTQQLQRDSDALNALTKDLPAPYDFTLDLLQAQPEVRVWSRTTARGSSPADVVRRARVKRGPYVTDRSLSMVEAAMLNYPPTDAVAGSDFDKKGKVFIQGKPGEFLHWEGFSDTLPLPITPASFAQLCRRVDVGGAYRTLLETRFPRIGSDTPAVAKAYLAYSRSQLAYDAYEAKLDGRLDQTGERLLASVGVQLEAGRTSPLACEIKSLELLSVPLFGARIYWGVQGDAEGVRPVVLHMPHDVVAPIQQFSSLQAMSAELTERVRKRSYRQSLMRYLPMRLQAELGAALHDQVEWEVKDNLNLFQEIHARITGWREGERGETGDSRRIRVPTPRVAWGLGDVRGDHWHSRYHEWRGHTLANASALMVSTRDKDWQALLARFEYWEHFAEQVLMVAASFIPFCAPIGMAAAAVGGVRLVYEIFEGIQAFNEGHSQEGIDHIFNVLFGVAQGAYLGFVGGAMEPMPVRDGSTRLWNGDVTPFAARRPPPVEAELDAWGVWRTTNEAWVRIDDRYFEVQGTERDLALRLPGSHRGVTPPLEWSRTRGWQWAHRNPLQRDNLSLLRNFAETPAELDDAAILAVQRQVGISEAHLRYLQVEGKPLPAILSDALDEAWNWQQVRRTIGRLSRDQAPGGVHFRSVQMLLELPGWPQEIAVRYHDGVQFYPMGNAAGTRMLLLSKLDLENDAWAARILTRMGMDEQTALLGQSSFGLSSAERSRLLSGRWARHLQANTQRVTAGMARATTVDPLAAPLVRDFPGLPQTLANELASQAAGQDRVRLLQGHVSENLGRQCAETLRELRLGRALRALERGESSADRDRLVMGLIGEMPMLQGRVRLRLFQRELSSPLDVGATGPLKTLRQEGDAYRPFDEQGNELADALSLEDALLRAMPDDARQALGLNIWEGTRLRTELLAQALADRQGLRRYLMMRGLGTGGVRPQWLNGRLGYPLSGRGRLPLEVWHGSLNQRLERLYPAHAGGELQRLRDNLTEQAQRQNISVETLITQLENEWTELDQGLRQWEIFEGVHHPAENSFDVEGRLSLRRDIAMRIRRAWWRAPDPSGDSNELTLRLMGQRLGHLPPINARFEHIEQLILTDMGLSEDPSDFIRLFPNTELLDLERNQLTAIPSVVGELGELVELSLDGNPLHMTAGMFAPLLGVDLAPSLETLDLSRVLTGTAGPEVISAISRLAELPSLNELLWTDNLDFTPGQLQAITALPGLRALDLSRCGLRLDEQGSAFLRTATDLEELSLNGNNCSQLPPLPELVALRDLEMTNAGLTRVPALALAVLSQPPGEEIVVDLSNNRITDIRDDLLPLIARLEGGTVGLLLEDNPLPSTQISALRSRNPEAFRYTVDDWLYINPGLRSALEEARDDAGGRRFIDWFSGTMREADTDTANGLTFEDRYRAAAILQHYVGYRNAHAPLSRVIADFDLQMAQLRTRLQARILERQPPDLLELEVHFMMFESALRARLEQQSVPFSSFLNDHYLYWNHTLAQRYPNPVQRQAYATREAFINWLSDAQDTFNNNDHMPRVGELTWRPYLGLMSGEWPHQLSAWEVVEGDLVDAFSDPVDPSRWPQVLLDNLAHPDADLPSAWEQVEENGQLTWRRARLDAVADVDWRSGQPVMLSEDQLRRTMAIYRSVKSREIETLVRRITTGMVDPWWAQRPR</sequence>
<accession>A0A923FBI1</accession>
<keyword evidence="2" id="KW-0677">Repeat</keyword>
<dbReference type="InterPro" id="IPR032675">
    <property type="entry name" value="LRR_dom_sf"/>
</dbReference>
<keyword evidence="6" id="KW-1185">Reference proteome</keyword>
<dbReference type="EMBL" id="JABWRB010000006">
    <property type="protein sequence ID" value="MBC3389498.1"/>
    <property type="molecule type" value="Genomic_DNA"/>
</dbReference>
<dbReference type="PANTHER" id="PTHR48051">
    <property type="match status" value="1"/>
</dbReference>
<reference evidence="4" key="2">
    <citation type="submission" date="2020-07" db="EMBL/GenBank/DDBJ databases">
        <authorList>
            <person name="Lood C."/>
            <person name="Girard L."/>
        </authorList>
    </citation>
    <scope>NUCLEOTIDE SEQUENCE</scope>
    <source>
        <strain evidence="4">SWRI12</strain>
    </source>
</reference>
<evidence type="ECO:0000256" key="1">
    <source>
        <dbReference type="ARBA" id="ARBA00022614"/>
    </source>
</evidence>
<organism evidence="4">
    <name type="scientific">Pseudomonas zanjanensis</name>
    <dbReference type="NCBI Taxonomy" id="2745496"/>
    <lineage>
        <taxon>Bacteria</taxon>
        <taxon>Pseudomonadati</taxon>
        <taxon>Pseudomonadota</taxon>
        <taxon>Gammaproteobacteria</taxon>
        <taxon>Pseudomonadales</taxon>
        <taxon>Pseudomonadaceae</taxon>
        <taxon>Pseudomonas</taxon>
    </lineage>
</organism>
<dbReference type="InterPro" id="IPR046673">
    <property type="entry name" value="ToxA_N"/>
</dbReference>
<dbReference type="EMBL" id="JABWRB020000001">
    <property type="protein sequence ID" value="MBV4495322.1"/>
    <property type="molecule type" value="Genomic_DNA"/>
</dbReference>
<evidence type="ECO:0000313" key="5">
    <source>
        <dbReference type="EMBL" id="MBV4495322.1"/>
    </source>
</evidence>
<gene>
    <name evidence="5" type="ORF">HU715_008120</name>
    <name evidence="4" type="ORF">HU715_07510</name>
</gene>
<dbReference type="InterPro" id="IPR050216">
    <property type="entry name" value="LRR_domain-containing"/>
</dbReference>
<reference evidence="5" key="3">
    <citation type="submission" date="2021-06" db="EMBL/GenBank/DDBJ databases">
        <title>Updating the genus Pseudomonas: Description of 43 new species and partition of the Pseudomonas putida group.</title>
        <authorList>
            <person name="Girard L."/>
            <person name="Lood C."/>
            <person name="Vandamme P."/>
            <person name="Rokni-Zadeh H."/>
            <person name="Van Noort V."/>
            <person name="Hofte M."/>
            <person name="Lavigne R."/>
            <person name="De Mot R."/>
        </authorList>
    </citation>
    <scope>NUCLEOTIDE SEQUENCE</scope>
    <source>
        <strain evidence="5">SWRI12</strain>
    </source>
</reference>
<protein>
    <submittedName>
        <fullName evidence="4">Leucine-rich repeat domain-containing protein</fullName>
    </submittedName>
</protein>
<dbReference type="SUPFAM" id="SSF52058">
    <property type="entry name" value="L domain-like"/>
    <property type="match status" value="1"/>
</dbReference>
<name>A0A923FBI1_9PSED</name>
<evidence type="ECO:0000256" key="2">
    <source>
        <dbReference type="ARBA" id="ARBA00022737"/>
    </source>
</evidence>
<dbReference type="Pfam" id="PF20178">
    <property type="entry name" value="ToxA_N"/>
    <property type="match status" value="1"/>
</dbReference>
<dbReference type="InterPro" id="IPR001611">
    <property type="entry name" value="Leu-rich_rpt"/>
</dbReference>